<dbReference type="RefSeq" id="WP_242971636.1">
    <property type="nucleotide sequence ID" value="NZ_CP025197.1"/>
</dbReference>
<reference evidence="4 5" key="1">
    <citation type="submission" date="2017-12" db="EMBL/GenBank/DDBJ databases">
        <title>Complete genome sequence of Herbivorax saccincola GGR1, a novel Cellulosome-producing hydrolytic bacterium in a thermophilic biogas plant, established by Illumina and Nanopore MinION sequencing.</title>
        <authorList>
            <person name="Pechtl A."/>
            <person name="Ruckert C."/>
            <person name="Koeck D.E."/>
            <person name="Maus I."/>
            <person name="Winkler A."/>
            <person name="Kalinowski J."/>
            <person name="Puhler A."/>
            <person name="Schwarz W.W."/>
            <person name="Zverlov V.V."/>
            <person name="Schluter A."/>
            <person name="Liebl W."/>
        </authorList>
    </citation>
    <scope>NUCLEOTIDE SEQUENCE [LARGE SCALE GENOMIC DNA]</scope>
    <source>
        <strain evidence="5">SR1</strain>
    </source>
</reference>
<evidence type="ECO:0000259" key="3">
    <source>
        <dbReference type="PROSITE" id="PS51272"/>
    </source>
</evidence>
<dbReference type="Pfam" id="PF00395">
    <property type="entry name" value="SLH"/>
    <property type="match status" value="2"/>
</dbReference>
<evidence type="ECO:0000256" key="1">
    <source>
        <dbReference type="ARBA" id="ARBA00022737"/>
    </source>
</evidence>
<dbReference type="PROSITE" id="PS51272">
    <property type="entry name" value="SLH"/>
    <property type="match status" value="2"/>
</dbReference>
<dbReference type="AlphaFoldDB" id="A0A2K9EIH6"/>
<keyword evidence="5" id="KW-1185">Reference proteome</keyword>
<sequence>MRKKIIKLYIISLILSLFSFTSYSQEVPQRVFEGVENAPAILNNIDFNDVRNSGTWAKEAIYEVSALGFIKGYGNRVFGRRNNVTKEEAIAMIYRAAGREEEAQRVAVALDSAKANDERERNALNMWSLGYLRLAAEDDLITWQDYEHATALDESEIPEGGFFRRSPATREEVARWMVMALGIQPVYEQQEIFNNFLDWTAADPHKVPYIEAALANNIMSGMGNGYFRPLSSITREQMAQIIKNSSSYIYPLLEYEKKIGTIESIKSSRDYTGGDGIFKNTFAVRNSNGSLHHIVAKFSEGRGSINEHTGSPVRSQYADFIVYKKGAIGDGRLLEEGDRIEYIVSSDEKVKFINVISNTTDTKYIVGKINGIENGTINISKIFDLNYPTVDIESRNFSFNSEGRDVDITYVLSNSIEVYIDGRISGIENIRGGEDAIISLRDNIVTKIKTVDLRFKEQGVVNGIVEENNPHLGYITLYNDSNLDYRTSPLEKINFIKTYSYQNPKEIKVLKNGREGDIEDIEPGDSAYIKLDDDGDIEIISAVDNYMAKYGKIISKRQGSIVVMYDEGIQQILEIDNPLIVLNKRVADYDALKEGDRVKLILNITDRFTQVKQITIDGSGLYISNIYKGIVDGLDEVTGRLVLRNLEVFQNGKWNRTGQKGFYSMELDSESTFVYNDKNIYKDDVKRLFKDREAYIAAREDYGKKEKAVIVSFRNSNDREAAVFDDTILRSTSEGFVLEKEYKNIKYNKGTIIIKDNRLVSANSVTKDDAAYIIASRGYEDGEYYAGIVAINDRFNPDFIDIYRGRIASIERNTSVTVESFSRFDGLNWEFFNTPKTFLITYDTKIVDDTGIIGQRNFLDFGESSFKDRTVYILADGTDAVLITTAPYGNVNVKGEIYQIVADRTVNEEGEELGVQQVHGFTLIDAKEYNPSTFMWEDTKDRIININILNNSIILKNNTVAKASDLKTGDRVRVLKREDSEEGYIIFAE</sequence>
<dbReference type="InterPro" id="IPR001119">
    <property type="entry name" value="SLH_dom"/>
</dbReference>
<dbReference type="KEGG" id="hsc:HVS_01790"/>
<keyword evidence="1" id="KW-0677">Repeat</keyword>
<feature type="domain" description="SLH" evidence="3">
    <location>
        <begin position="44"/>
        <end position="107"/>
    </location>
</feature>
<dbReference type="Proteomes" id="UP000233534">
    <property type="component" value="Chromosome"/>
</dbReference>
<dbReference type="EMBL" id="CP025197">
    <property type="protein sequence ID" value="AUG56321.1"/>
    <property type="molecule type" value="Genomic_DNA"/>
</dbReference>
<evidence type="ECO:0000313" key="4">
    <source>
        <dbReference type="EMBL" id="AUG56321.1"/>
    </source>
</evidence>
<evidence type="ECO:0000256" key="2">
    <source>
        <dbReference type="SAM" id="SignalP"/>
    </source>
</evidence>
<name>A0A2K9EIH6_9FIRM</name>
<evidence type="ECO:0000313" key="5">
    <source>
        <dbReference type="Proteomes" id="UP000233534"/>
    </source>
</evidence>
<gene>
    <name evidence="4" type="ORF">HVS_01790</name>
</gene>
<feature type="chain" id="PRO_5014610069" description="SLH domain-containing protein" evidence="2">
    <location>
        <begin position="25"/>
        <end position="989"/>
    </location>
</feature>
<keyword evidence="2" id="KW-0732">Signal</keyword>
<proteinExistence type="predicted"/>
<protein>
    <recommendedName>
        <fullName evidence="3">SLH domain-containing protein</fullName>
    </recommendedName>
</protein>
<accession>A0A2K9EIH6</accession>
<organism evidence="4 5">
    <name type="scientific">Acetivibrio saccincola</name>
    <dbReference type="NCBI Taxonomy" id="1677857"/>
    <lineage>
        <taxon>Bacteria</taxon>
        <taxon>Bacillati</taxon>
        <taxon>Bacillota</taxon>
        <taxon>Clostridia</taxon>
        <taxon>Eubacteriales</taxon>
        <taxon>Oscillospiraceae</taxon>
        <taxon>Acetivibrio</taxon>
    </lineage>
</organism>
<feature type="domain" description="SLH" evidence="3">
    <location>
        <begin position="193"/>
        <end position="256"/>
    </location>
</feature>
<feature type="signal peptide" evidence="2">
    <location>
        <begin position="1"/>
        <end position="24"/>
    </location>
</feature>